<dbReference type="Gene3D" id="3.80.10.10">
    <property type="entry name" value="Ribonuclease Inhibitor"/>
    <property type="match status" value="1"/>
</dbReference>
<dbReference type="EMBL" id="JBBXMP010000033">
    <property type="protein sequence ID" value="KAL0066686.1"/>
    <property type="molecule type" value="Genomic_DNA"/>
</dbReference>
<organism evidence="1 2">
    <name type="scientific">Marasmius tenuissimus</name>
    <dbReference type="NCBI Taxonomy" id="585030"/>
    <lineage>
        <taxon>Eukaryota</taxon>
        <taxon>Fungi</taxon>
        <taxon>Dikarya</taxon>
        <taxon>Basidiomycota</taxon>
        <taxon>Agaricomycotina</taxon>
        <taxon>Agaricomycetes</taxon>
        <taxon>Agaricomycetidae</taxon>
        <taxon>Agaricales</taxon>
        <taxon>Marasmiineae</taxon>
        <taxon>Marasmiaceae</taxon>
        <taxon>Marasmius</taxon>
    </lineage>
</organism>
<proteinExistence type="predicted"/>
<reference evidence="1 2" key="1">
    <citation type="submission" date="2024-05" db="EMBL/GenBank/DDBJ databases">
        <title>A draft genome resource for the thread blight pathogen Marasmius tenuissimus strain MS-2.</title>
        <authorList>
            <person name="Yulfo-Soto G.E."/>
            <person name="Baruah I.K."/>
            <person name="Amoako-Attah I."/>
            <person name="Bukari Y."/>
            <person name="Meinhardt L.W."/>
            <person name="Bailey B.A."/>
            <person name="Cohen S.P."/>
        </authorList>
    </citation>
    <scope>NUCLEOTIDE SEQUENCE [LARGE SCALE GENOMIC DNA]</scope>
    <source>
        <strain evidence="1 2">MS-2</strain>
    </source>
</reference>
<evidence type="ECO:0000313" key="2">
    <source>
        <dbReference type="Proteomes" id="UP001437256"/>
    </source>
</evidence>
<protein>
    <submittedName>
        <fullName evidence="1">Uncharacterized protein</fullName>
    </submittedName>
</protein>
<evidence type="ECO:0000313" key="1">
    <source>
        <dbReference type="EMBL" id="KAL0066686.1"/>
    </source>
</evidence>
<sequence>MDNAWRILSKHFVHCRDLVTDFSHFTIPRKLDLFFPNLKIYKEETILDYPPQGSARSLLDALRDGAPKLTKASVRDLHPCFPYTRLSFLEITNFSDLQNMKALFRLLPICPRLESLSLLGMDNYDVDPFTREIKVPNLRRLSIFEHTCSSHPEEDILDTVLLSLKLPGLKAFELHCEEWPNSLDVSVNYFTSSLETLKVHICASEEVDTSHHPLLELLHRLPNLAHLEVHLGWDKDLPGQNSEYSLTILSALLSELVVDAGKTRTSSYADHILLPRLQFLSLSLADLPILDTQIVDLVLEVVSSRASRSESSPLHRLKTFKLGYHDRQVLPNPIALERVREFEQELGVEVVLGRMSP</sequence>
<comment type="caution">
    <text evidence="1">The sequence shown here is derived from an EMBL/GenBank/DDBJ whole genome shotgun (WGS) entry which is preliminary data.</text>
</comment>
<keyword evidence="2" id="KW-1185">Reference proteome</keyword>
<accession>A0ABR2ZYK0</accession>
<dbReference type="Proteomes" id="UP001437256">
    <property type="component" value="Unassembled WGS sequence"/>
</dbReference>
<dbReference type="InterPro" id="IPR032675">
    <property type="entry name" value="LRR_dom_sf"/>
</dbReference>
<gene>
    <name evidence="1" type="ORF">AAF712_006289</name>
</gene>
<name>A0ABR2ZYK0_9AGAR</name>